<feature type="compositionally biased region" description="Acidic residues" evidence="9">
    <location>
        <begin position="1511"/>
        <end position="1533"/>
    </location>
</feature>
<dbReference type="InterPro" id="IPR034027">
    <property type="entry name" value="Reprolysin_adamalysin"/>
</dbReference>
<dbReference type="SUPFAM" id="SSF55486">
    <property type="entry name" value="Metalloproteases ('zincins'), catalytic domain"/>
    <property type="match status" value="1"/>
</dbReference>
<protein>
    <recommendedName>
        <fullName evidence="15">Disintegrin and metalloproteinase domain-containing protein 12</fullName>
    </recommendedName>
</protein>
<keyword evidence="14" id="KW-1185">Reference proteome</keyword>
<feature type="compositionally biased region" description="Polar residues" evidence="9">
    <location>
        <begin position="1633"/>
        <end position="1650"/>
    </location>
</feature>
<feature type="compositionally biased region" description="Basic and acidic residues" evidence="9">
    <location>
        <begin position="1258"/>
        <end position="1268"/>
    </location>
</feature>
<dbReference type="CDD" id="cd04269">
    <property type="entry name" value="ZnMc_adamalysin_II_like"/>
    <property type="match status" value="1"/>
</dbReference>
<feature type="binding site" evidence="8">
    <location>
        <position position="541"/>
    </location>
    <ligand>
        <name>Zn(2+)</name>
        <dbReference type="ChEBI" id="CHEBI:29105"/>
        <note>catalytic</note>
    </ligand>
</feature>
<keyword evidence="8" id="KW-0479">Metal-binding</keyword>
<feature type="compositionally biased region" description="Low complexity" evidence="9">
    <location>
        <begin position="1665"/>
        <end position="1728"/>
    </location>
</feature>
<keyword evidence="4" id="KW-0482">Metalloprotease</keyword>
<evidence type="ECO:0000259" key="12">
    <source>
        <dbReference type="PROSITE" id="PS50215"/>
    </source>
</evidence>
<feature type="domain" description="Peptidase M12B" evidence="12">
    <location>
        <begin position="395"/>
        <end position="591"/>
    </location>
</feature>
<dbReference type="PROSITE" id="PS50215">
    <property type="entry name" value="ADAM_MEPRO"/>
    <property type="match status" value="1"/>
</dbReference>
<dbReference type="GO" id="GO:0016020">
    <property type="term" value="C:membrane"/>
    <property type="evidence" value="ECO:0007669"/>
    <property type="project" value="UniProtKB-SubCell"/>
</dbReference>
<evidence type="ECO:0000256" key="9">
    <source>
        <dbReference type="SAM" id="MobiDB-lite"/>
    </source>
</evidence>
<feature type="compositionally biased region" description="Pro residues" evidence="9">
    <location>
        <begin position="1149"/>
        <end position="1159"/>
    </location>
</feature>
<feature type="active site" evidence="8">
    <location>
        <position position="532"/>
    </location>
</feature>
<feature type="binding site" evidence="8">
    <location>
        <position position="535"/>
    </location>
    <ligand>
        <name>Zn(2+)</name>
        <dbReference type="ChEBI" id="CHEBI:29105"/>
        <note>catalytic</note>
    </ligand>
</feature>
<feature type="compositionally biased region" description="Low complexity" evidence="9">
    <location>
        <begin position="1466"/>
        <end position="1485"/>
    </location>
</feature>
<feature type="region of interest" description="Disordered" evidence="9">
    <location>
        <begin position="1665"/>
        <end position="1796"/>
    </location>
</feature>
<comment type="subcellular location">
    <subcellularLocation>
        <location evidence="1">Membrane</location>
        <topology evidence="1">Single-pass membrane protein</topology>
    </subcellularLocation>
</comment>
<dbReference type="Pfam" id="PF08516">
    <property type="entry name" value="ADAM_CR"/>
    <property type="match status" value="1"/>
</dbReference>
<evidence type="ECO:0000256" key="5">
    <source>
        <dbReference type="ARBA" id="ARBA00023136"/>
    </source>
</evidence>
<dbReference type="InterPro" id="IPR001762">
    <property type="entry name" value="Disintegrin_dom"/>
</dbReference>
<dbReference type="SMART" id="SM00050">
    <property type="entry name" value="DISIN"/>
    <property type="match status" value="1"/>
</dbReference>
<dbReference type="PROSITE" id="PS01186">
    <property type="entry name" value="EGF_2"/>
    <property type="match status" value="1"/>
</dbReference>
<proteinExistence type="predicted"/>
<name>A0AAG5CNS5_ANOAO</name>
<keyword evidence="4" id="KW-0645">Protease</keyword>
<feature type="disulfide bond" evidence="8">
    <location>
        <begin position="548"/>
        <end position="553"/>
    </location>
</feature>
<feature type="compositionally biased region" description="Low complexity" evidence="9">
    <location>
        <begin position="1429"/>
        <end position="1442"/>
    </location>
</feature>
<evidence type="ECO:0000256" key="1">
    <source>
        <dbReference type="ARBA" id="ARBA00004167"/>
    </source>
</evidence>
<organism evidence="13 14">
    <name type="scientific">Anopheles atroparvus</name>
    <name type="common">European mosquito</name>
    <dbReference type="NCBI Taxonomy" id="41427"/>
    <lineage>
        <taxon>Eukaryota</taxon>
        <taxon>Metazoa</taxon>
        <taxon>Ecdysozoa</taxon>
        <taxon>Arthropoda</taxon>
        <taxon>Hexapoda</taxon>
        <taxon>Insecta</taxon>
        <taxon>Pterygota</taxon>
        <taxon>Neoptera</taxon>
        <taxon>Endopterygota</taxon>
        <taxon>Diptera</taxon>
        <taxon>Nematocera</taxon>
        <taxon>Culicoidea</taxon>
        <taxon>Culicidae</taxon>
        <taxon>Anophelinae</taxon>
        <taxon>Anopheles</taxon>
    </lineage>
</organism>
<feature type="region of interest" description="Disordered" evidence="9">
    <location>
        <begin position="365"/>
        <end position="386"/>
    </location>
</feature>
<dbReference type="SMART" id="SM00608">
    <property type="entry name" value="ACR"/>
    <property type="match status" value="1"/>
</dbReference>
<keyword evidence="6 8" id="KW-1015">Disulfide bond</keyword>
<evidence type="ECO:0000256" key="7">
    <source>
        <dbReference type="PROSITE-ProRule" id="PRU00068"/>
    </source>
</evidence>
<dbReference type="GO" id="GO:0046872">
    <property type="term" value="F:metal ion binding"/>
    <property type="evidence" value="ECO:0007669"/>
    <property type="project" value="UniProtKB-KW"/>
</dbReference>
<evidence type="ECO:0000256" key="10">
    <source>
        <dbReference type="SAM" id="Phobius"/>
    </source>
</evidence>
<dbReference type="PANTHER" id="PTHR11905">
    <property type="entry name" value="ADAM A DISINTEGRIN AND METALLOPROTEASE DOMAIN"/>
    <property type="match status" value="1"/>
</dbReference>
<evidence type="ECO:0000256" key="4">
    <source>
        <dbReference type="ARBA" id="ARBA00023049"/>
    </source>
</evidence>
<evidence type="ECO:0000256" key="3">
    <source>
        <dbReference type="ARBA" id="ARBA00022989"/>
    </source>
</evidence>
<accession>A0AAG5CNS5</accession>
<feature type="disulfide bond" evidence="8">
    <location>
        <begin position="546"/>
        <end position="570"/>
    </location>
</feature>
<dbReference type="Gene3D" id="4.10.70.10">
    <property type="entry name" value="Disintegrin domain"/>
    <property type="match status" value="1"/>
</dbReference>
<feature type="disulfide bond" evidence="7">
    <location>
        <begin position="657"/>
        <end position="677"/>
    </location>
</feature>
<feature type="compositionally biased region" description="Low complexity" evidence="9">
    <location>
        <begin position="374"/>
        <end position="383"/>
    </location>
</feature>
<feature type="region of interest" description="Disordered" evidence="9">
    <location>
        <begin position="1239"/>
        <end position="1351"/>
    </location>
</feature>
<feature type="compositionally biased region" description="Pro residues" evidence="9">
    <location>
        <begin position="1339"/>
        <end position="1348"/>
    </location>
</feature>
<keyword evidence="8" id="KW-0862">Zinc</keyword>
<keyword evidence="2 10" id="KW-0812">Transmembrane</keyword>
<dbReference type="FunFam" id="3.40.390.10:FF:000002">
    <property type="entry name" value="Disintegrin and metalloproteinase domain-containing protein 22"/>
    <property type="match status" value="1"/>
</dbReference>
<feature type="region of interest" description="Disordered" evidence="9">
    <location>
        <begin position="67"/>
        <end position="94"/>
    </location>
</feature>
<keyword evidence="4" id="KW-0378">Hydrolase</keyword>
<evidence type="ECO:0000259" key="11">
    <source>
        <dbReference type="PROSITE" id="PS50214"/>
    </source>
</evidence>
<evidence type="ECO:0000313" key="13">
    <source>
        <dbReference type="EnsemblMetazoa" id="ENSAATROPP000228"/>
    </source>
</evidence>
<dbReference type="PANTHER" id="PTHR11905:SF159">
    <property type="entry name" value="ADAM METALLOPROTEASE"/>
    <property type="match status" value="1"/>
</dbReference>
<dbReference type="InterPro" id="IPR036436">
    <property type="entry name" value="Disintegrin_dom_sf"/>
</dbReference>
<feature type="region of interest" description="Disordered" evidence="9">
    <location>
        <begin position="1140"/>
        <end position="1178"/>
    </location>
</feature>
<reference evidence="13" key="1">
    <citation type="submission" date="2024-04" db="UniProtKB">
        <authorList>
            <consortium name="EnsemblMetazoa"/>
        </authorList>
    </citation>
    <scope>IDENTIFICATION</scope>
    <source>
        <strain evidence="13">EBRO</strain>
    </source>
</reference>
<feature type="region of interest" description="Disordered" evidence="9">
    <location>
        <begin position="1466"/>
        <end position="1653"/>
    </location>
</feature>
<evidence type="ECO:0008006" key="15">
    <source>
        <dbReference type="Google" id="ProtNLM"/>
    </source>
</evidence>
<keyword evidence="3 10" id="KW-1133">Transmembrane helix</keyword>
<evidence type="ECO:0000256" key="6">
    <source>
        <dbReference type="ARBA" id="ARBA00023157"/>
    </source>
</evidence>
<dbReference type="InterPro" id="IPR002870">
    <property type="entry name" value="Peptidase_M12B_N"/>
</dbReference>
<dbReference type="InterPro" id="IPR024079">
    <property type="entry name" value="MetalloPept_cat_dom_sf"/>
</dbReference>
<feature type="region of interest" description="Disordered" evidence="9">
    <location>
        <begin position="920"/>
        <end position="957"/>
    </location>
</feature>
<dbReference type="InterPro" id="IPR006586">
    <property type="entry name" value="ADAM_Cys-rich"/>
</dbReference>
<feature type="domain" description="Disintegrin" evidence="11">
    <location>
        <begin position="597"/>
        <end position="685"/>
    </location>
</feature>
<dbReference type="SUPFAM" id="SSF57552">
    <property type="entry name" value="Blood coagulation inhibitor (disintegrin)"/>
    <property type="match status" value="1"/>
</dbReference>
<dbReference type="Gene3D" id="3.40.390.10">
    <property type="entry name" value="Collagenase (Catalytic Domain)"/>
    <property type="match status" value="1"/>
</dbReference>
<keyword evidence="5 10" id="KW-0472">Membrane</keyword>
<feature type="compositionally biased region" description="Low complexity" evidence="9">
    <location>
        <begin position="1749"/>
        <end position="1760"/>
    </location>
</feature>
<dbReference type="Proteomes" id="UP000075880">
    <property type="component" value="Unassembled WGS sequence"/>
</dbReference>
<feature type="compositionally biased region" description="Low complexity" evidence="9">
    <location>
        <begin position="1270"/>
        <end position="1280"/>
    </location>
</feature>
<feature type="binding site" evidence="8">
    <location>
        <position position="531"/>
    </location>
    <ligand>
        <name>Zn(2+)</name>
        <dbReference type="ChEBI" id="CHEBI:29105"/>
        <note>catalytic</note>
    </ligand>
</feature>
<dbReference type="GO" id="GO:0004222">
    <property type="term" value="F:metalloendopeptidase activity"/>
    <property type="evidence" value="ECO:0007669"/>
    <property type="project" value="InterPro"/>
</dbReference>
<feature type="compositionally biased region" description="Low complexity" evidence="9">
    <location>
        <begin position="1162"/>
        <end position="1173"/>
    </location>
</feature>
<dbReference type="Pfam" id="PF01562">
    <property type="entry name" value="Pep_M12B_propep"/>
    <property type="match status" value="1"/>
</dbReference>
<dbReference type="PROSITE" id="PS50214">
    <property type="entry name" value="DISINTEGRIN_2"/>
    <property type="match status" value="1"/>
</dbReference>
<dbReference type="FunFam" id="4.10.70.10:FF:000001">
    <property type="entry name" value="Disintegrin and metalloproteinase domain-containing protein 22"/>
    <property type="match status" value="1"/>
</dbReference>
<feature type="transmembrane region" description="Helical" evidence="10">
    <location>
        <begin position="892"/>
        <end position="914"/>
    </location>
</feature>
<dbReference type="Pfam" id="PF00200">
    <property type="entry name" value="Disintegrin"/>
    <property type="match status" value="1"/>
</dbReference>
<sequence length="1796" mass="191388">MDPLVHARPSRKPAVQRRFRPSVVSIASYGFDRMRLPVHPVKVAQCQLQQPQLQRVLACVDDGRRRKRKKANPYQQEEHCEGAAQGRPNRQHHQISRCSSSVAMLGGSSMARLHLRQALVLYVVLLCCSLLMSVECSPLSSKSSERPARTDEPTAYWQRVSTAYENFGADDPRFHPSGEFTHYGRVTPHLRHGRHKRSLTNTREANGLHASHLTLSYTLDEADVILDLQLNEQLVPSGHFLSYQLPNGTGKTVVRYNRPEEVDLCHYRGKIRGKPDSSAAISTCGETEGIRGIIIDSDDTYYIQSALPVNTKPVDTPVRIDLGEHFIYRHADLLSSGANGGHKCGYEGGHLNATHDPELYREVTAPERHRSKRAASSSSPAPKIRGPYNANKYSSYVELVIVVDNKMFKTMRENFKTVQQYCKDITNIINALYEPLNIFIGLVGVVVWNEGDEIELSKDGEATLKNFLHYRKKTLIKDHPNDNAQLFTKEHFDGGVVGKALKGPICTYEFSGGVEMYHSEIIGVQATTVAHEMGHNFGMEHDTSDCECPEDRCIMSASSSSIAPKHWSRCSIDQLSVAFNHGMNYCLKNKPESLFDSPVCGNGFVEAGEQCDCGLPDYCDNSCCDPRTCMLHSNASCATGECCDLSTCKPKVGGTVCRPTDGECDLPEYCSGESEYCPGDVFKRDTETCDGGKAFCYRGKCRSQNDQCRLLWGPTGKSSEQCYAKNEEGTRHGNCGYNRVKNDYIKCDGADVHCGMLHCRHLNERLEFGMESVAILSHSFMTYNGSVIPCRTAIVDLGLQKVDPGLTPDGAKCGEGKMCLNQMCVAVEKLRAAGSGTACPENCNGKGVCNSEGHCHCEAGFAPPLCNLPGYGGSIDSGPASDPNAGAGFRSALYILFLAVVPFCTIFALLVYYYRQGHSFTGKRKPPTSALTTHVKPDSSHSASTMLPPSSPNSPDSDMNAALLRPSVTVGTGAPIATGESDFVANNNMFGKFKGFTLQPLPQSKTTNQASVHGHKKAPKVAFVQPVAKCSQKDTTSNAVPARAAPPVPVPLKTLAHEADRSSLDNVTTYNKPAGNAVALHAPTRVNGCKLANHEHQLDAAGAPALPPLNPGSTARPIISSPILESSTCTSRELIVGGVGQKGQNVPIRPAPTLPPPPYEAGSLSSSGSLHSSTDATNAPPLAAADVLINPVSKEKKVKESKLNRITSYLKKEEKPPKPEPKQLKVIDKEKLRNIDISAPIPIDQNPPELAKSMPKLADGHDLEESERLTTGVAGATGTVSVQRAKSMRDPESNGGAQRKVRIVDDRSDRSENGSIGSGSGKKAAGLKRPQSMVGTRPTIPPPRPPVPVAMTTSTTVAGVVQQPSALKIPGVPGYQNPPPPKSVKIVAPRHEYDDCRDPISTGVQPSSLGADNIYAVIDESPSPPSILSPPAISSGGSSESMGLLGEIVNEIESRHGDSVYIASTLRRSGGSGSRKSSSITSQTSVVANGPMGSAQEEDDDEPTYVNTSDLIDDDDDFDATEDDDDGDDDDDGVVGRGPPAVGMANRSSGVSTTSSGYLRPSAISTGAPIARIAPSTNGMTSEKPSSNNGVSSFKSTSVATNGSTAGSNGGNVLNQIKFQGPTAAKEPPKKPISTTPGGAVGTSTTNGSSYKPYHSVLTNSARAGSVVAAAKAKIASEKSNPPGGGKKTTTTTTQPTTTTSVRTRTPSPRGSIVVGNGSVPNGSVVTGRAANSATQTKPKPATKPEPLTTKPKSTPNTTSGATAVGNGKLLTAAARPGPGKVSNVASLQQKFEGRK</sequence>
<dbReference type="InterPro" id="IPR000742">
    <property type="entry name" value="EGF"/>
</dbReference>
<evidence type="ECO:0000256" key="8">
    <source>
        <dbReference type="PROSITE-ProRule" id="PRU00276"/>
    </source>
</evidence>
<dbReference type="InterPro" id="IPR001590">
    <property type="entry name" value="Peptidase_M12B"/>
</dbReference>
<dbReference type="EnsemblMetazoa" id="ENSAATROPT000240">
    <property type="protein sequence ID" value="ENSAATROPP000228"/>
    <property type="gene ID" value="ENSAATROPG000193"/>
</dbReference>
<feature type="disulfide bond" evidence="8">
    <location>
        <begin position="506"/>
        <end position="586"/>
    </location>
</feature>
<feature type="compositionally biased region" description="Polar residues" evidence="9">
    <location>
        <begin position="1575"/>
        <end position="1599"/>
    </location>
</feature>
<evidence type="ECO:0000256" key="2">
    <source>
        <dbReference type="ARBA" id="ARBA00022692"/>
    </source>
</evidence>
<feature type="compositionally biased region" description="Polar residues" evidence="9">
    <location>
        <begin position="1546"/>
        <end position="1557"/>
    </location>
</feature>
<dbReference type="GO" id="GO:0006509">
    <property type="term" value="P:membrane protein ectodomain proteolysis"/>
    <property type="evidence" value="ECO:0007669"/>
    <property type="project" value="TreeGrafter"/>
</dbReference>
<feature type="compositionally biased region" description="Basic and acidic residues" evidence="9">
    <location>
        <begin position="1302"/>
        <end position="1312"/>
    </location>
</feature>
<dbReference type="Pfam" id="PF01421">
    <property type="entry name" value="Reprolysin"/>
    <property type="match status" value="1"/>
</dbReference>
<feature type="region of interest" description="Disordered" evidence="9">
    <location>
        <begin position="1418"/>
        <end position="1442"/>
    </location>
</feature>
<evidence type="ECO:0000313" key="14">
    <source>
        <dbReference type="Proteomes" id="UP000075880"/>
    </source>
</evidence>